<dbReference type="PANTHER" id="PTHR31973:SF195">
    <property type="entry name" value="MUDR FAMILY TRANSPOSASE"/>
    <property type="match status" value="1"/>
</dbReference>
<comment type="caution">
    <text evidence="1">The sequence shown here is derived from an EMBL/GenBank/DDBJ whole genome shotgun (WGS) entry which is preliminary data.</text>
</comment>
<dbReference type="Proteomes" id="UP000288805">
    <property type="component" value="Unassembled WGS sequence"/>
</dbReference>
<evidence type="ECO:0008006" key="3">
    <source>
        <dbReference type="Google" id="ProtNLM"/>
    </source>
</evidence>
<organism evidence="1 2">
    <name type="scientific">Vitis vinifera</name>
    <name type="common">Grape</name>
    <dbReference type="NCBI Taxonomy" id="29760"/>
    <lineage>
        <taxon>Eukaryota</taxon>
        <taxon>Viridiplantae</taxon>
        <taxon>Streptophyta</taxon>
        <taxon>Embryophyta</taxon>
        <taxon>Tracheophyta</taxon>
        <taxon>Spermatophyta</taxon>
        <taxon>Magnoliopsida</taxon>
        <taxon>eudicotyledons</taxon>
        <taxon>Gunneridae</taxon>
        <taxon>Pentapetalae</taxon>
        <taxon>rosids</taxon>
        <taxon>Vitales</taxon>
        <taxon>Vitaceae</taxon>
        <taxon>Viteae</taxon>
        <taxon>Vitis</taxon>
    </lineage>
</organism>
<protein>
    <recommendedName>
        <fullName evidence="3">MULE transposase domain-containing protein</fullName>
    </recommendedName>
</protein>
<gene>
    <name evidence="1" type="ORF">CK203_087536</name>
</gene>
<dbReference type="PANTHER" id="PTHR31973">
    <property type="entry name" value="POLYPROTEIN, PUTATIVE-RELATED"/>
    <property type="match status" value="1"/>
</dbReference>
<sequence length="107" mass="12256">MLRVFGDWDESYQALLKWMNILKLTNPGTKIVWKTIPLRGIYGNVHFMRVFWTFGSSVEGFKHCKPIIQINGTFLYGIYMGKLLIATSIDANGHIFPIAFAIVEEES</sequence>
<accession>A0A438DA94</accession>
<dbReference type="AlphaFoldDB" id="A0A438DA94"/>
<evidence type="ECO:0000313" key="2">
    <source>
        <dbReference type="Proteomes" id="UP000288805"/>
    </source>
</evidence>
<evidence type="ECO:0000313" key="1">
    <source>
        <dbReference type="EMBL" id="RVW32383.1"/>
    </source>
</evidence>
<dbReference type="EMBL" id="QGNW01001721">
    <property type="protein sequence ID" value="RVW32383.1"/>
    <property type="molecule type" value="Genomic_DNA"/>
</dbReference>
<proteinExistence type="predicted"/>
<reference evidence="1 2" key="1">
    <citation type="journal article" date="2018" name="PLoS Genet.">
        <title>Population sequencing reveals clonal diversity and ancestral inbreeding in the grapevine cultivar Chardonnay.</title>
        <authorList>
            <person name="Roach M.J."/>
            <person name="Johnson D.L."/>
            <person name="Bohlmann J."/>
            <person name="van Vuuren H.J."/>
            <person name="Jones S.J."/>
            <person name="Pretorius I.S."/>
            <person name="Schmidt S.A."/>
            <person name="Borneman A.R."/>
        </authorList>
    </citation>
    <scope>NUCLEOTIDE SEQUENCE [LARGE SCALE GENOMIC DNA]</scope>
    <source>
        <strain evidence="2">cv. Chardonnay</strain>
        <tissue evidence="1">Leaf</tissue>
    </source>
</reference>
<name>A0A438DA94_VITVI</name>